<organism evidence="2 3">
    <name type="scientific">Protopolystoma xenopodis</name>
    <dbReference type="NCBI Taxonomy" id="117903"/>
    <lineage>
        <taxon>Eukaryota</taxon>
        <taxon>Metazoa</taxon>
        <taxon>Spiralia</taxon>
        <taxon>Lophotrochozoa</taxon>
        <taxon>Platyhelminthes</taxon>
        <taxon>Monogenea</taxon>
        <taxon>Polyopisthocotylea</taxon>
        <taxon>Polystomatidea</taxon>
        <taxon>Polystomatidae</taxon>
        <taxon>Protopolystoma</taxon>
    </lineage>
</organism>
<comment type="caution">
    <text evidence="2">The sequence shown here is derived from an EMBL/GenBank/DDBJ whole genome shotgun (WGS) entry which is preliminary data.</text>
</comment>
<dbReference type="EMBL" id="CAAALY010007711">
    <property type="protein sequence ID" value="VEL09971.1"/>
    <property type="molecule type" value="Genomic_DNA"/>
</dbReference>
<gene>
    <name evidence="2" type="ORF">PXEA_LOCUS3411</name>
</gene>
<proteinExistence type="predicted"/>
<evidence type="ECO:0000313" key="2">
    <source>
        <dbReference type="EMBL" id="VEL09971.1"/>
    </source>
</evidence>
<dbReference type="AlphaFoldDB" id="A0A3S5B0T4"/>
<protein>
    <submittedName>
        <fullName evidence="2">Uncharacterized protein</fullName>
    </submittedName>
</protein>
<evidence type="ECO:0000256" key="1">
    <source>
        <dbReference type="SAM" id="MobiDB-lite"/>
    </source>
</evidence>
<dbReference type="Proteomes" id="UP000784294">
    <property type="component" value="Unassembled WGS sequence"/>
</dbReference>
<evidence type="ECO:0000313" key="3">
    <source>
        <dbReference type="Proteomes" id="UP000784294"/>
    </source>
</evidence>
<feature type="region of interest" description="Disordered" evidence="1">
    <location>
        <begin position="69"/>
        <end position="111"/>
    </location>
</feature>
<accession>A0A3S5B0T4</accession>
<name>A0A3S5B0T4_9PLAT</name>
<keyword evidence="3" id="KW-1185">Reference proteome</keyword>
<sequence length="111" mass="12373">MSLLQPRVDPMSSDHLYWRPVFAEIRLLRPSSGSQPDRQLATCMLYNPEHLELINMGITASRTTLACLSSRAPRQTDPPRGGLHHRLPRSARPPTPCWQVGPKASHSDGVP</sequence>
<reference evidence="2" key="1">
    <citation type="submission" date="2018-11" db="EMBL/GenBank/DDBJ databases">
        <authorList>
            <consortium name="Pathogen Informatics"/>
        </authorList>
    </citation>
    <scope>NUCLEOTIDE SEQUENCE</scope>
</reference>